<evidence type="ECO:0000313" key="4">
    <source>
        <dbReference type="EMBL" id="KAF1954422.1"/>
    </source>
</evidence>
<dbReference type="SUPFAM" id="SSF52096">
    <property type="entry name" value="ClpP/crotonase"/>
    <property type="match status" value="1"/>
</dbReference>
<accession>A0A6A5TRY3</accession>
<feature type="signal peptide" evidence="2">
    <location>
        <begin position="1"/>
        <end position="19"/>
    </location>
</feature>
<feature type="chain" id="PRO_5025467949" description="CPAF-like PDZ domain-containing protein" evidence="2">
    <location>
        <begin position="20"/>
        <end position="759"/>
    </location>
</feature>
<dbReference type="InterPro" id="IPR052766">
    <property type="entry name" value="S41A_metabolite_peptidase"/>
</dbReference>
<dbReference type="AlphaFoldDB" id="A0A6A5TRY3"/>
<dbReference type="Pfam" id="PF23658">
    <property type="entry name" value="PDZ_CPAF_rel"/>
    <property type="match status" value="1"/>
</dbReference>
<evidence type="ECO:0000256" key="1">
    <source>
        <dbReference type="SAM" id="MobiDB-lite"/>
    </source>
</evidence>
<name>A0A6A5TRY3_9PLEO</name>
<protein>
    <recommendedName>
        <fullName evidence="3">CPAF-like PDZ domain-containing protein</fullName>
    </recommendedName>
</protein>
<evidence type="ECO:0000259" key="3">
    <source>
        <dbReference type="Pfam" id="PF23658"/>
    </source>
</evidence>
<evidence type="ECO:0000256" key="2">
    <source>
        <dbReference type="SAM" id="SignalP"/>
    </source>
</evidence>
<dbReference type="PANTHER" id="PTHR37049">
    <property type="entry name" value="PEPTIDASE S41 FAMILY PROTEIN"/>
    <property type="match status" value="1"/>
</dbReference>
<proteinExistence type="predicted"/>
<sequence>MQFLFSFLIFSVYFDGVVSHFSAARGRKAARQIRPRDGNNTVDQNPCGAIIDEVNAGISYFPAISAFDCLTSVPFHAGVAYRFINYINTTIQFQSTLAYLKNPPKGYQQTPTDILGGLQTIKDNVTAGYYRSQYDFEVSLQALIQSAHDAHLSHTSGILSVFTFQAPFEISSVSPDGKSRPKIYLTDDIREKHINGGPSAVSAFNGQEPVEFLKELAARNAFGSVEAHADWNQLFTTPTLDMQDEFSLFYGHLTFYPGDELNVTMENGTTYESHWLASYDYPYKTGPLTTGASIDIDATTEFNKVYDYLSDEIEDEVQDPAINSPWMPFSPSAFPDPDISQADPEMTGEGVVSAYFLKDADTAVLSIPSFEQFGPAVGNFSETVSFFLGNASKRNLKRAVIDLQQNTGGTVELVLSTFKRFFPDLAPFLGSRRRSHRLADVLGESYTTRFNSLSKTGVSDFETVANEWVVSPRLNAATGKNFTTWNEYSNSTREKQDLFSATELYNLSSVVFDQALFDMWIPASDFIPGISWLTIKQLTDGACSSACSLLVEMFTQAGARTIAVGGQPTNGPMQAVGGNRGAAMYSSTELEEDIGFLSSKNTTVKALLPRLNDEDEIDSGVQTTSFSVNLRDQVRPNDTMPLQFRYVAADCRIFYSLDNVYNMSRLWRDAVAATFDDPMLCIEGSRGFKNDTKAAPAPPSINQAPLRLGEPDGGFVYTYDDDDGFQDAQDKKKSKPPNCGSETCGRTDKPCFSYVVGRI</sequence>
<dbReference type="Gene3D" id="3.90.226.10">
    <property type="entry name" value="2-enoyl-CoA Hydratase, Chain A, domain 1"/>
    <property type="match status" value="1"/>
</dbReference>
<keyword evidence="5" id="KW-1185">Reference proteome</keyword>
<feature type="region of interest" description="Disordered" evidence="1">
    <location>
        <begin position="722"/>
        <end position="743"/>
    </location>
</feature>
<feature type="domain" description="CPAF-like PDZ" evidence="3">
    <location>
        <begin position="163"/>
        <end position="282"/>
    </location>
</feature>
<gene>
    <name evidence="4" type="ORF">CC80DRAFT_517619</name>
</gene>
<dbReference type="InterPro" id="IPR029045">
    <property type="entry name" value="ClpP/crotonase-like_dom_sf"/>
</dbReference>
<evidence type="ECO:0000313" key="5">
    <source>
        <dbReference type="Proteomes" id="UP000800035"/>
    </source>
</evidence>
<keyword evidence="2" id="KW-0732">Signal</keyword>
<dbReference type="EMBL" id="ML976999">
    <property type="protein sequence ID" value="KAF1954422.1"/>
    <property type="molecule type" value="Genomic_DNA"/>
</dbReference>
<dbReference type="InterPro" id="IPR056186">
    <property type="entry name" value="PDZ_CPAF-rel"/>
</dbReference>
<dbReference type="PANTHER" id="PTHR37049:SF5">
    <property type="entry name" value="TAIL SPECIFIC PROTEASE DOMAIN-CONTAINING PROTEIN"/>
    <property type="match status" value="1"/>
</dbReference>
<dbReference type="Proteomes" id="UP000800035">
    <property type="component" value="Unassembled WGS sequence"/>
</dbReference>
<organism evidence="4 5">
    <name type="scientific">Byssothecium circinans</name>
    <dbReference type="NCBI Taxonomy" id="147558"/>
    <lineage>
        <taxon>Eukaryota</taxon>
        <taxon>Fungi</taxon>
        <taxon>Dikarya</taxon>
        <taxon>Ascomycota</taxon>
        <taxon>Pezizomycotina</taxon>
        <taxon>Dothideomycetes</taxon>
        <taxon>Pleosporomycetidae</taxon>
        <taxon>Pleosporales</taxon>
        <taxon>Massarineae</taxon>
        <taxon>Massarinaceae</taxon>
        <taxon>Byssothecium</taxon>
    </lineage>
</organism>
<dbReference type="OrthoDB" id="27214at2759"/>
<reference evidence="4" key="1">
    <citation type="journal article" date="2020" name="Stud. Mycol.">
        <title>101 Dothideomycetes genomes: a test case for predicting lifestyles and emergence of pathogens.</title>
        <authorList>
            <person name="Haridas S."/>
            <person name="Albert R."/>
            <person name="Binder M."/>
            <person name="Bloem J."/>
            <person name="Labutti K."/>
            <person name="Salamov A."/>
            <person name="Andreopoulos B."/>
            <person name="Baker S."/>
            <person name="Barry K."/>
            <person name="Bills G."/>
            <person name="Bluhm B."/>
            <person name="Cannon C."/>
            <person name="Castanera R."/>
            <person name="Culley D."/>
            <person name="Daum C."/>
            <person name="Ezra D."/>
            <person name="Gonzalez J."/>
            <person name="Henrissat B."/>
            <person name="Kuo A."/>
            <person name="Liang C."/>
            <person name="Lipzen A."/>
            <person name="Lutzoni F."/>
            <person name="Magnuson J."/>
            <person name="Mondo S."/>
            <person name="Nolan M."/>
            <person name="Ohm R."/>
            <person name="Pangilinan J."/>
            <person name="Park H.-J."/>
            <person name="Ramirez L."/>
            <person name="Alfaro M."/>
            <person name="Sun H."/>
            <person name="Tritt A."/>
            <person name="Yoshinaga Y."/>
            <person name="Zwiers L.-H."/>
            <person name="Turgeon B."/>
            <person name="Goodwin S."/>
            <person name="Spatafora J."/>
            <person name="Crous P."/>
            <person name="Grigoriev I."/>
        </authorList>
    </citation>
    <scope>NUCLEOTIDE SEQUENCE</scope>
    <source>
        <strain evidence="4">CBS 675.92</strain>
    </source>
</reference>